<accession>A0ABX8Z2H0</accession>
<keyword evidence="1" id="KW-0488">Methylation</keyword>
<dbReference type="PROSITE" id="PS00409">
    <property type="entry name" value="PROKAR_NTER_METHYL"/>
    <property type="match status" value="1"/>
</dbReference>
<dbReference type="Pfam" id="PF07963">
    <property type="entry name" value="N_methyl"/>
    <property type="match status" value="1"/>
</dbReference>
<dbReference type="SUPFAM" id="SSF54523">
    <property type="entry name" value="Pili subunits"/>
    <property type="match status" value="1"/>
</dbReference>
<organism evidence="3 4">
    <name type="scientific">Deefgea tanakiae</name>
    <dbReference type="NCBI Taxonomy" id="2865840"/>
    <lineage>
        <taxon>Bacteria</taxon>
        <taxon>Pseudomonadati</taxon>
        <taxon>Pseudomonadota</taxon>
        <taxon>Betaproteobacteria</taxon>
        <taxon>Neisseriales</taxon>
        <taxon>Chitinibacteraceae</taxon>
        <taxon>Deefgea</taxon>
    </lineage>
</organism>
<dbReference type="Gene3D" id="3.30.700.10">
    <property type="entry name" value="Glycoprotein, Type 4 Pilin"/>
    <property type="match status" value="1"/>
</dbReference>
<dbReference type="PRINTS" id="PR00813">
    <property type="entry name" value="BCTERIALGSPG"/>
</dbReference>
<dbReference type="Pfam" id="PF16732">
    <property type="entry name" value="ComP_DUS"/>
    <property type="match status" value="1"/>
</dbReference>
<keyword evidence="2" id="KW-1133">Transmembrane helix</keyword>
<dbReference type="InterPro" id="IPR031982">
    <property type="entry name" value="PilE-like"/>
</dbReference>
<name>A0ABX8Z2H0_9NEIS</name>
<dbReference type="EMBL" id="CP081150">
    <property type="protein sequence ID" value="QZA76442.1"/>
    <property type="molecule type" value="Genomic_DNA"/>
</dbReference>
<evidence type="ECO:0000256" key="2">
    <source>
        <dbReference type="SAM" id="Phobius"/>
    </source>
</evidence>
<evidence type="ECO:0000313" key="3">
    <source>
        <dbReference type="EMBL" id="QZA76442.1"/>
    </source>
</evidence>
<dbReference type="Proteomes" id="UP000825679">
    <property type="component" value="Chromosome"/>
</dbReference>
<dbReference type="InterPro" id="IPR000983">
    <property type="entry name" value="Bac_GSPG_pilin"/>
</dbReference>
<dbReference type="InterPro" id="IPR045584">
    <property type="entry name" value="Pilin-like"/>
</dbReference>
<sequence length="152" mass="16129">MNRKQTGFTLIEMMIVVAIIGILAAIAIPNYQDYVRKSRRTDGVTAISTVQQAQEKWRANNVSYSENFGTAGLNLVTTGGATVTTFPSSENFYDLVVTTGTATGTGYTLVATAKGKQTSDTNCQKLILTVTNGNAVRTSQNASGTTATSGCW</sequence>
<dbReference type="RefSeq" id="WP_221004848.1">
    <property type="nucleotide sequence ID" value="NZ_CP081150.1"/>
</dbReference>
<keyword evidence="2" id="KW-0472">Membrane</keyword>
<dbReference type="NCBIfam" id="TIGR02532">
    <property type="entry name" value="IV_pilin_GFxxxE"/>
    <property type="match status" value="1"/>
</dbReference>
<evidence type="ECO:0000313" key="4">
    <source>
        <dbReference type="Proteomes" id="UP000825679"/>
    </source>
</evidence>
<keyword evidence="2" id="KW-0812">Transmembrane</keyword>
<gene>
    <name evidence="3" type="ORF">K4H28_08775</name>
</gene>
<proteinExistence type="predicted"/>
<keyword evidence="4" id="KW-1185">Reference proteome</keyword>
<dbReference type="PANTHER" id="PTHR30093:SF47">
    <property type="entry name" value="TYPE IV PILUS NON-CORE MINOR PILIN PILE"/>
    <property type="match status" value="1"/>
</dbReference>
<reference evidence="3 4" key="1">
    <citation type="submission" date="2021-08" db="EMBL/GenBank/DDBJ databases">
        <title>complete genome sequencing of Deefgea sp. D25.</title>
        <authorList>
            <person name="Bae J.-W."/>
            <person name="Gim D.-H."/>
        </authorList>
    </citation>
    <scope>NUCLEOTIDE SEQUENCE [LARGE SCALE GENOMIC DNA]</scope>
    <source>
        <strain evidence="3 4">D25</strain>
    </source>
</reference>
<dbReference type="InterPro" id="IPR012902">
    <property type="entry name" value="N_methyl_site"/>
</dbReference>
<evidence type="ECO:0000256" key="1">
    <source>
        <dbReference type="ARBA" id="ARBA00022481"/>
    </source>
</evidence>
<protein>
    <submittedName>
        <fullName evidence="3">Prepilin-type N-terminal cleavage/methylation domain-containing protein</fullName>
    </submittedName>
</protein>
<dbReference type="PANTHER" id="PTHR30093">
    <property type="entry name" value="GENERAL SECRETION PATHWAY PROTEIN G"/>
    <property type="match status" value="1"/>
</dbReference>
<feature type="transmembrane region" description="Helical" evidence="2">
    <location>
        <begin position="6"/>
        <end position="31"/>
    </location>
</feature>